<dbReference type="GO" id="GO:0005886">
    <property type="term" value="C:plasma membrane"/>
    <property type="evidence" value="ECO:0007669"/>
    <property type="project" value="UniProtKB-SubCell"/>
</dbReference>
<evidence type="ECO:0000256" key="9">
    <source>
        <dbReference type="RuleBase" id="RU003942"/>
    </source>
</evidence>
<dbReference type="GO" id="GO:1990961">
    <property type="term" value="P:xenobiotic detoxification by transmembrane export across the plasma membrane"/>
    <property type="evidence" value="ECO:0007669"/>
    <property type="project" value="UniProtKB-ARBA"/>
</dbReference>
<keyword evidence="6" id="KW-0472">Membrane</keyword>
<name>A0A0R3BY30_9BRAD</name>
<comment type="caution">
    <text evidence="10">The sequence shown here is derived from an EMBL/GenBank/DDBJ whole genome shotgun (WGS) entry which is preliminary data.</text>
</comment>
<evidence type="ECO:0000256" key="6">
    <source>
        <dbReference type="ARBA" id="ARBA00023136"/>
    </source>
</evidence>
<proteinExistence type="inferred from homology"/>
<dbReference type="InterPro" id="IPR045324">
    <property type="entry name" value="Small_multidrug_res"/>
</dbReference>
<evidence type="ECO:0000313" key="11">
    <source>
        <dbReference type="Proteomes" id="UP000436468"/>
    </source>
</evidence>
<dbReference type="FunFam" id="1.10.3730.20:FF:000001">
    <property type="entry name" value="Quaternary ammonium compound resistance transporter SugE"/>
    <property type="match status" value="1"/>
</dbReference>
<keyword evidence="11" id="KW-1185">Reference proteome</keyword>
<evidence type="ECO:0000256" key="5">
    <source>
        <dbReference type="ARBA" id="ARBA00022989"/>
    </source>
</evidence>
<dbReference type="GO" id="GO:0022857">
    <property type="term" value="F:transmembrane transporter activity"/>
    <property type="evidence" value="ECO:0007669"/>
    <property type="project" value="InterPro"/>
</dbReference>
<dbReference type="SUPFAM" id="SSF103481">
    <property type="entry name" value="Multidrug resistance efflux transporter EmrE"/>
    <property type="match status" value="1"/>
</dbReference>
<keyword evidence="3" id="KW-1003">Cell membrane</keyword>
<accession>A0A0R3BY30</accession>
<evidence type="ECO:0000256" key="8">
    <source>
        <dbReference type="ARBA" id="ARBA00039168"/>
    </source>
</evidence>
<evidence type="ECO:0000256" key="4">
    <source>
        <dbReference type="ARBA" id="ARBA00022692"/>
    </source>
</evidence>
<dbReference type="InterPro" id="IPR037185">
    <property type="entry name" value="EmrE-like"/>
</dbReference>
<dbReference type="AlphaFoldDB" id="A0A0R3BY30"/>
<evidence type="ECO:0000256" key="1">
    <source>
        <dbReference type="ARBA" id="ARBA00004651"/>
    </source>
</evidence>
<keyword evidence="2" id="KW-0813">Transport</keyword>
<keyword evidence="4 9" id="KW-0812">Transmembrane</keyword>
<dbReference type="PANTHER" id="PTHR30561:SF0">
    <property type="entry name" value="GUANIDINIUM EXPORTER"/>
    <property type="match status" value="1"/>
</dbReference>
<evidence type="ECO:0000256" key="7">
    <source>
        <dbReference type="ARBA" id="ARBA00038151"/>
    </source>
</evidence>
<evidence type="ECO:0000256" key="2">
    <source>
        <dbReference type="ARBA" id="ARBA00022448"/>
    </source>
</evidence>
<dbReference type="EMBL" id="WQNF01000011">
    <property type="protein sequence ID" value="MVT66965.1"/>
    <property type="molecule type" value="Genomic_DNA"/>
</dbReference>
<dbReference type="RefSeq" id="WP_028332217.1">
    <property type="nucleotide sequence ID" value="NZ_CP176492.1"/>
</dbReference>
<keyword evidence="5" id="KW-1133">Transmembrane helix</keyword>
<dbReference type="Gene3D" id="1.10.3730.20">
    <property type="match status" value="1"/>
</dbReference>
<dbReference type="InterPro" id="IPR000390">
    <property type="entry name" value="Small_drug/metabolite_transptr"/>
</dbReference>
<sequence>MSHSVAWIALVVAGLLDVGWAISMKYAEGYTRLGWTLVSLLLLAAFVFLLGRALQVLGVGVAYTVWTGIGAAGTLAMGVLLFNEALNPMKVAGIALVLVGIAALKLAPE</sequence>
<comment type="similarity">
    <text evidence="7">Belongs to the drug/metabolite transporter (DMT) superfamily. Small multidrug resistance (SMR) (TC 2.A.7.1) family. Gdx/SugE subfamily.</text>
</comment>
<gene>
    <name evidence="10" type="ORF">GPL21_17845</name>
</gene>
<reference evidence="10 11" key="1">
    <citation type="submission" date="2019-12" db="EMBL/GenBank/DDBJ databases">
        <title>Draft genome sequences Bradyrhizobium cajani AMBPC1010, Bradyrhizobium pachyrhizi AMBPC1040 and Bradyrhizobium yuanmingense ALSPC3051, three plant growth promoting strains isolated from nodules of Cajanus cajan L. in Dominican Republic.</title>
        <authorList>
            <person name="Flores-Felix J.D."/>
            <person name="Araujo J."/>
            <person name="Diaz-Alcantara C."/>
            <person name="Gonzalez-Andres F."/>
            <person name="Velazquez E."/>
        </authorList>
    </citation>
    <scope>NUCLEOTIDE SEQUENCE [LARGE SCALE GENOMIC DNA]</scope>
    <source>
        <strain evidence="10 11">1040</strain>
    </source>
</reference>
<evidence type="ECO:0000313" key="10">
    <source>
        <dbReference type="EMBL" id="MVT66965.1"/>
    </source>
</evidence>
<dbReference type="Pfam" id="PF00893">
    <property type="entry name" value="Multi_Drug_Res"/>
    <property type="match status" value="1"/>
</dbReference>
<dbReference type="PANTHER" id="PTHR30561">
    <property type="entry name" value="SMR FAMILY PROTON-DEPENDENT DRUG EFFLUX TRANSPORTER SUGE"/>
    <property type="match status" value="1"/>
</dbReference>
<protein>
    <recommendedName>
        <fullName evidence="8">Guanidinium exporter</fullName>
    </recommendedName>
</protein>
<organism evidence="10 11">
    <name type="scientific">Bradyrhizobium pachyrhizi</name>
    <dbReference type="NCBI Taxonomy" id="280333"/>
    <lineage>
        <taxon>Bacteria</taxon>
        <taxon>Pseudomonadati</taxon>
        <taxon>Pseudomonadota</taxon>
        <taxon>Alphaproteobacteria</taxon>
        <taxon>Hyphomicrobiales</taxon>
        <taxon>Nitrobacteraceae</taxon>
        <taxon>Bradyrhizobium</taxon>
    </lineage>
</organism>
<comment type="subcellular location">
    <subcellularLocation>
        <location evidence="1 9">Cell membrane</location>
        <topology evidence="1 9">Multi-pass membrane protein</topology>
    </subcellularLocation>
</comment>
<dbReference type="Proteomes" id="UP000436468">
    <property type="component" value="Unassembled WGS sequence"/>
</dbReference>
<evidence type="ECO:0000256" key="3">
    <source>
        <dbReference type="ARBA" id="ARBA00022475"/>
    </source>
</evidence>